<reference evidence="2 3" key="1">
    <citation type="submission" date="2016-10" db="EMBL/GenBank/DDBJ databases">
        <authorList>
            <person name="de Groot N.N."/>
        </authorList>
    </citation>
    <scope>NUCLEOTIDE SEQUENCE [LARGE SCALE GENOMIC DNA]</scope>
    <source>
        <strain evidence="2 3">DSM 27375</strain>
    </source>
</reference>
<accession>A0A1G7V2W8</accession>
<proteinExistence type="predicted"/>
<feature type="domain" description="PIN" evidence="1">
    <location>
        <begin position="1"/>
        <end position="139"/>
    </location>
</feature>
<dbReference type="Gene3D" id="3.40.50.1010">
    <property type="entry name" value="5'-nuclease"/>
    <property type="match status" value="1"/>
</dbReference>
<gene>
    <name evidence="2" type="ORF">SAMN04488117_1362</name>
</gene>
<evidence type="ECO:0000259" key="1">
    <source>
        <dbReference type="Pfam" id="PF01850"/>
    </source>
</evidence>
<dbReference type="OrthoDB" id="32625at2"/>
<dbReference type="AlphaFoldDB" id="A0A1G7V2W8"/>
<evidence type="ECO:0000313" key="2">
    <source>
        <dbReference type="EMBL" id="SDG53841.1"/>
    </source>
</evidence>
<dbReference type="EMBL" id="FNBL01000036">
    <property type="protein sequence ID" value="SDG53841.1"/>
    <property type="molecule type" value="Genomic_DNA"/>
</dbReference>
<dbReference type="CDD" id="cd09871">
    <property type="entry name" value="PIN_MtVapC28-VapC30-like"/>
    <property type="match status" value="1"/>
</dbReference>
<sequence length="141" mass="15093">MFIDASALCAVLLNEPEAPAMLKAMEQARGKLMISPVVRVETTLGIARDLKEKDDVTHISEAHFDKASELVADLIQSLGVREMHLTESMGSAAIAALRKYGKVAGHPAKLNMGDALAYAAAKAFHAPLLYKGDDFAKTDLA</sequence>
<dbReference type="InterPro" id="IPR002716">
    <property type="entry name" value="PIN_dom"/>
</dbReference>
<organism evidence="2 3">
    <name type="scientific">Celeribacter baekdonensis</name>
    <dbReference type="NCBI Taxonomy" id="875171"/>
    <lineage>
        <taxon>Bacteria</taxon>
        <taxon>Pseudomonadati</taxon>
        <taxon>Pseudomonadota</taxon>
        <taxon>Alphaproteobacteria</taxon>
        <taxon>Rhodobacterales</taxon>
        <taxon>Roseobacteraceae</taxon>
        <taxon>Celeribacter</taxon>
    </lineage>
</organism>
<protein>
    <submittedName>
        <fullName evidence="2">Uncharacterized protein, contains PIN domain</fullName>
    </submittedName>
</protein>
<dbReference type="Proteomes" id="UP000182284">
    <property type="component" value="Unassembled WGS sequence"/>
</dbReference>
<dbReference type="InterPro" id="IPR029060">
    <property type="entry name" value="PIN-like_dom_sf"/>
</dbReference>
<dbReference type="SUPFAM" id="SSF88723">
    <property type="entry name" value="PIN domain-like"/>
    <property type="match status" value="1"/>
</dbReference>
<dbReference type="Pfam" id="PF01850">
    <property type="entry name" value="PIN"/>
    <property type="match status" value="1"/>
</dbReference>
<evidence type="ECO:0000313" key="3">
    <source>
        <dbReference type="Proteomes" id="UP000182284"/>
    </source>
</evidence>
<dbReference type="RefSeq" id="WP_074647546.1">
    <property type="nucleotide sequence ID" value="NZ_FNBL01000036.1"/>
</dbReference>
<name>A0A1G7V2W8_9RHOB</name>